<reference evidence="1 2" key="1">
    <citation type="submission" date="2018-03" db="EMBL/GenBank/DDBJ databases">
        <title>Genomic Encyclopedia of Archaeal and Bacterial Type Strains, Phase II (KMG-II): from individual species to whole genera.</title>
        <authorList>
            <person name="Goeker M."/>
        </authorList>
    </citation>
    <scope>NUCLEOTIDE SEQUENCE [LARGE SCALE GENOMIC DNA]</scope>
    <source>
        <strain evidence="1 2">DSM 44720</strain>
    </source>
</reference>
<keyword evidence="2" id="KW-1185">Reference proteome</keyword>
<dbReference type="RefSeq" id="WP_106193852.1">
    <property type="nucleotide sequence ID" value="NZ_PVTF01000014.1"/>
</dbReference>
<organism evidence="1 2">
    <name type="scientific">Umezawaea tangerina</name>
    <dbReference type="NCBI Taxonomy" id="84725"/>
    <lineage>
        <taxon>Bacteria</taxon>
        <taxon>Bacillati</taxon>
        <taxon>Actinomycetota</taxon>
        <taxon>Actinomycetes</taxon>
        <taxon>Pseudonocardiales</taxon>
        <taxon>Pseudonocardiaceae</taxon>
        <taxon>Umezawaea</taxon>
    </lineage>
</organism>
<proteinExistence type="predicted"/>
<name>A0A2T0SPI3_9PSEU</name>
<evidence type="ECO:0000313" key="1">
    <source>
        <dbReference type="EMBL" id="PRY35331.1"/>
    </source>
</evidence>
<evidence type="ECO:0000313" key="2">
    <source>
        <dbReference type="Proteomes" id="UP000239494"/>
    </source>
</evidence>
<sequence length="1133" mass="118608">MSYPDSPDVLVEICCDSATDPGVKWRNISEDVLWSRGVDITQGRTDGSVDTPSGSCDFVLKDPAGDYSRRNPMSQYFGFLGKGTPLQVRKQQEHEEFGTTVVNGWGTATSGQAWTHSVTGNVPVPTDADFDKSGGIGTVVVPAATNTRIAYLADALHADVDLECTWSTSAAVTGAFVLPGGLIAHGQSLTDFLYVRIEINPDNSVTCGIRTDDGAVLVASVTVPGLTYATGVDFSARLVVSGRYLTAKVWRTDQGEPVLWTVEGYQSGVPKKAGWVGLRTATGTGNTNANFVVSYKSFVVRADRFAGEIASFRPLRDISGKFTAQAIQGAGALRRFSTGDANVLSALRRAIPGATDLVAYWPMEEGDSATRFESAVLDGTPLDVQSDAQPNFAANSEFRSSAPLPTLGSAVVGGLIPNYNATINGSTQLRFVMRVPDSGSGVATNSVIARVWGTGSARLWQILYQTTGTLTVEAYDRSVNNILVSPAAPFAVDGKLLRVSLELDQNGANVDWRLSVYEVGASAVATTSGTLVGYTIKQATYLDFNASAAFTPAATIGSTVIGHVTVQSSITSMSDVMDEFNAYVGEAAGLRARRLCAENLVPLIGYDLDDTVTMGAQRVSPLLTLLRQCAKTDQGTLYESRAVTLASAPVLEYRTLASEYAQQPMLTLDLSAGQVAPPWEPIDDDQLVRNDVTAKRTDGSSFRAELAEGPMSVLPAVSGGTGRYETSYEVNTEFDSQLQDAAGWQLALGTVDEYRIPEFTVDLGSPNITDALARAALDVNIDDLVVITNAQSSQIYNDVRQLARGYREVFTNLTHVITFNCSPAAPYDVTVLDTDPGYLDGESTVLYSSVTSSATSLLTWSRTETWSSTVPYPLLVGGERMTCTACTAAAPALVAAGTAAHADNASVVPGLPAGLAEGQLLTVLAAIRNSGTGVPTVSALTALGYVVLIDASNVVLFGKIATAADLLGAPTVSFTGGAAGATTSAQMACFTGALPLVVDSNNQLNGSAQDILVSAPLTMAGGASLVIMVGWKQDDWTSVATLSPLAEIGEPSSILGNDQGLVWDWMACNGTSTGPTVGPSFTVTGGAAAISRSGAVCLPASQTMTVTRGVNGITKAHAANAAVHVAEPARIGL</sequence>
<dbReference type="EMBL" id="PVTF01000014">
    <property type="protein sequence ID" value="PRY35331.1"/>
    <property type="molecule type" value="Genomic_DNA"/>
</dbReference>
<dbReference type="Proteomes" id="UP000239494">
    <property type="component" value="Unassembled WGS sequence"/>
</dbReference>
<comment type="caution">
    <text evidence="1">The sequence shown here is derived from an EMBL/GenBank/DDBJ whole genome shotgun (WGS) entry which is preliminary data.</text>
</comment>
<dbReference type="OrthoDB" id="3304698at2"/>
<protein>
    <submittedName>
        <fullName evidence="1">Uncharacterized protein</fullName>
    </submittedName>
</protein>
<accession>A0A2T0SPI3</accession>
<gene>
    <name evidence="1" type="ORF">CLV43_114249</name>
</gene>
<dbReference type="AlphaFoldDB" id="A0A2T0SPI3"/>